<proteinExistence type="predicted"/>
<comment type="caution">
    <text evidence="2">The sequence shown here is derived from an EMBL/GenBank/DDBJ whole genome shotgun (WGS) entry which is preliminary data.</text>
</comment>
<accession>A0A852VLT4</accession>
<dbReference type="InterPro" id="IPR017802">
    <property type="entry name" value="VWFA-rel_acidobac-type"/>
</dbReference>
<dbReference type="AlphaFoldDB" id="A0A852VLT4"/>
<evidence type="ECO:0000256" key="1">
    <source>
        <dbReference type="SAM" id="SignalP"/>
    </source>
</evidence>
<evidence type="ECO:0000313" key="3">
    <source>
        <dbReference type="Proteomes" id="UP000564385"/>
    </source>
</evidence>
<dbReference type="SUPFAM" id="SSF53300">
    <property type="entry name" value="vWA-like"/>
    <property type="match status" value="1"/>
</dbReference>
<dbReference type="EMBL" id="JACCCU010000002">
    <property type="protein sequence ID" value="NYF90516.1"/>
    <property type="molecule type" value="Genomic_DNA"/>
</dbReference>
<keyword evidence="1" id="KW-0732">Signal</keyword>
<dbReference type="Proteomes" id="UP000564385">
    <property type="component" value="Unassembled WGS sequence"/>
</dbReference>
<organism evidence="2 3">
    <name type="scientific">Tunturiibacter lichenicola</name>
    <dbReference type="NCBI Taxonomy" id="2051959"/>
    <lineage>
        <taxon>Bacteria</taxon>
        <taxon>Pseudomonadati</taxon>
        <taxon>Acidobacteriota</taxon>
        <taxon>Terriglobia</taxon>
        <taxon>Terriglobales</taxon>
        <taxon>Acidobacteriaceae</taxon>
        <taxon>Tunturiibacter</taxon>
    </lineage>
</organism>
<feature type="signal peptide" evidence="1">
    <location>
        <begin position="1"/>
        <end position="22"/>
    </location>
</feature>
<protein>
    <submittedName>
        <fullName evidence="2">VWFA-related protein</fullName>
    </submittedName>
</protein>
<feature type="chain" id="PRO_5032441974" evidence="1">
    <location>
        <begin position="23"/>
        <end position="406"/>
    </location>
</feature>
<reference evidence="2 3" key="1">
    <citation type="submission" date="2020-07" db="EMBL/GenBank/DDBJ databases">
        <title>Genomic Encyclopedia of Type Strains, Phase IV (KMG-V): Genome sequencing to study the core and pangenomes of soil and plant-associated prokaryotes.</title>
        <authorList>
            <person name="Whitman W."/>
        </authorList>
    </citation>
    <scope>NUCLEOTIDE SEQUENCE [LARGE SCALE GENOMIC DNA]</scope>
    <source>
        <strain evidence="2 3">M8UP22</strain>
    </source>
</reference>
<name>A0A852VLT4_9BACT</name>
<dbReference type="InterPro" id="IPR036465">
    <property type="entry name" value="vWFA_dom_sf"/>
</dbReference>
<dbReference type="Gene3D" id="3.40.50.410">
    <property type="entry name" value="von Willebrand factor, type A domain"/>
    <property type="match status" value="1"/>
</dbReference>
<dbReference type="NCBIfam" id="TIGR03436">
    <property type="entry name" value="acidobact_VWFA"/>
    <property type="match status" value="1"/>
</dbReference>
<gene>
    <name evidence="2" type="ORF">HDF08_002618</name>
</gene>
<sequence length="406" mass="43485">MRYQAGLALAFLFLASSGSVMLAQTAPQVSQTPSFSTHSSLVVVPALVRSKSGSLVYTLMADDFLLTDDGVPQMLTLEQDTGGEPLALVVAIEVGGAGAREFNKYSSIAPPLAPMLASIVGNVPHKVAVVTFDSTPALLQGFTSDTAAAADAIQTLMPGCTRQHHLMNCASPLAIHDVGLGDNGAAILDTLGFSVDLLRDQPRQYRRAILLISETLDRGSHLKMEEALRMVSDTNTTIYSIGYSTGKSEAAHYAARELPTQPGELGLENHHPNPQNGCMGRDPDPDPDATHNKAIQAYDCLTQLAPPLALAKMAAIEATDGLKRNVPETVARLTGGEYFKLTDMKSLERSLAAISNHIPNRYVLSFQPQSPSPGLHEISLHLRNYSKLQVTARSSYWADVETTPAN</sequence>
<evidence type="ECO:0000313" key="2">
    <source>
        <dbReference type="EMBL" id="NYF90516.1"/>
    </source>
</evidence>